<evidence type="ECO:0000256" key="1">
    <source>
        <dbReference type="ARBA" id="ARBA00022741"/>
    </source>
</evidence>
<dbReference type="OMA" id="FVHDNSF"/>
<feature type="compositionally biased region" description="Basic and acidic residues" evidence="4">
    <location>
        <begin position="7"/>
        <end position="31"/>
    </location>
</feature>
<dbReference type="PROSITE" id="PS00107">
    <property type="entry name" value="PROTEIN_KINASE_ATP"/>
    <property type="match status" value="1"/>
</dbReference>
<keyword evidence="2 3" id="KW-0067">ATP-binding</keyword>
<proteinExistence type="predicted"/>
<dbReference type="InterPro" id="IPR000719">
    <property type="entry name" value="Prot_kinase_dom"/>
</dbReference>
<evidence type="ECO:0000313" key="7">
    <source>
        <dbReference type="EMBL" id="KPA79019.1"/>
    </source>
</evidence>
<feature type="domain" description="Protein kinase" evidence="6">
    <location>
        <begin position="198"/>
        <end position="530"/>
    </location>
</feature>
<dbReference type="InterPro" id="IPR017441">
    <property type="entry name" value="Protein_kinase_ATP_BS"/>
</dbReference>
<dbReference type="PROSITE" id="PS50006">
    <property type="entry name" value="FHA_DOMAIN"/>
    <property type="match status" value="1"/>
</dbReference>
<dbReference type="GO" id="GO:0035556">
    <property type="term" value="P:intracellular signal transduction"/>
    <property type="evidence" value="ECO:0007669"/>
    <property type="project" value="TreeGrafter"/>
</dbReference>
<dbReference type="SUPFAM" id="SSF56112">
    <property type="entry name" value="Protein kinase-like (PK-like)"/>
    <property type="match status" value="1"/>
</dbReference>
<dbReference type="SMART" id="SM00240">
    <property type="entry name" value="FHA"/>
    <property type="match status" value="1"/>
</dbReference>
<dbReference type="Gene3D" id="1.10.510.10">
    <property type="entry name" value="Transferase(Phosphotransferase) domain 1"/>
    <property type="match status" value="2"/>
</dbReference>
<evidence type="ECO:0008006" key="9">
    <source>
        <dbReference type="Google" id="ProtNLM"/>
    </source>
</evidence>
<sequence>MDGESSGLHRERCQTSFKRERSHSLYTEKRTLGPSFPPPGSAFPAHDGVDDGSVNERVESQESTPTHSPRTVLFELIPLSASPATASSEKKKFGIEGIRIGRDPSCSDFVLNSAAVSRLHCVLSVLGDEVFVHDNSFNGTFINGKRVGRGRCSVLHPRDTISFMNPTCAGAALYSFEFAPLPGQTSPLFPAIEGMQRYELGPVVGQGSFAAVRLATDRETGEAVAVKLIERRRLCSEAAAASLHTEIEMMRGMDHPNIVKVLDAFEGGGCVALVMEYVRGGDLFDYVVGRGRNPFTEAEARHLFVQLLEALLYIHRRNIVHCDVKPENVLVDYAGKETAWRLAAPASGSASTSNRTAGLSDPDTRAGAALSALEDHQSEATALSPFEVQLKLTDFGVAKYAGGAGEDAEETAEEGGGLGGTPVYAAPELAYYPQPDVQVEEEEGDGPRRALAPPPPVKVTSAVDVWSLGVLLYILCSGTVPKPPPLGASVVLHRCMQHLSASCTDLISRMMVTDPAGRATLAEVCLHPWLSGIELRGGVRGSDDDKDMLSATAMVSPRFFRPVKSTPAAARAKRATCLTAEKNAAEEDQHLPGSPSTPTIA</sequence>
<name>A0A0M9FZC4_LEPPY</name>
<dbReference type="GO" id="GO:0005524">
    <property type="term" value="F:ATP binding"/>
    <property type="evidence" value="ECO:0007669"/>
    <property type="project" value="UniProtKB-UniRule"/>
</dbReference>
<evidence type="ECO:0000256" key="2">
    <source>
        <dbReference type="ARBA" id="ARBA00022840"/>
    </source>
</evidence>
<dbReference type="PROSITE" id="PS00108">
    <property type="entry name" value="PROTEIN_KINASE_ST"/>
    <property type="match status" value="1"/>
</dbReference>
<dbReference type="Proteomes" id="UP000037923">
    <property type="component" value="Unassembled WGS sequence"/>
</dbReference>
<dbReference type="VEuPathDB" id="TriTrypDB:LpyrH10_11_0230"/>
<feature type="region of interest" description="Disordered" evidence="4">
    <location>
        <begin position="581"/>
        <end position="601"/>
    </location>
</feature>
<evidence type="ECO:0000259" key="6">
    <source>
        <dbReference type="PROSITE" id="PS50011"/>
    </source>
</evidence>
<dbReference type="GO" id="GO:0004674">
    <property type="term" value="F:protein serine/threonine kinase activity"/>
    <property type="evidence" value="ECO:0007669"/>
    <property type="project" value="TreeGrafter"/>
</dbReference>
<dbReference type="FunFam" id="3.30.200.20:FF:000042">
    <property type="entry name" value="Aurora kinase A"/>
    <property type="match status" value="1"/>
</dbReference>
<feature type="binding site" evidence="3">
    <location>
        <position position="227"/>
    </location>
    <ligand>
        <name>ATP</name>
        <dbReference type="ChEBI" id="CHEBI:30616"/>
    </ligand>
</feature>
<dbReference type="Pfam" id="PF00498">
    <property type="entry name" value="FHA"/>
    <property type="match status" value="1"/>
</dbReference>
<organism evidence="7 8">
    <name type="scientific">Leptomonas pyrrhocoris</name>
    <name type="common">Firebug parasite</name>
    <dbReference type="NCBI Taxonomy" id="157538"/>
    <lineage>
        <taxon>Eukaryota</taxon>
        <taxon>Discoba</taxon>
        <taxon>Euglenozoa</taxon>
        <taxon>Kinetoplastea</taxon>
        <taxon>Metakinetoplastina</taxon>
        <taxon>Trypanosomatida</taxon>
        <taxon>Trypanosomatidae</taxon>
        <taxon>Leishmaniinae</taxon>
        <taxon>Leptomonas</taxon>
    </lineage>
</organism>
<keyword evidence="8" id="KW-1185">Reference proteome</keyword>
<protein>
    <recommendedName>
        <fullName evidence="9">Protein kinase</fullName>
    </recommendedName>
</protein>
<keyword evidence="1 3" id="KW-0547">Nucleotide-binding</keyword>
<evidence type="ECO:0000256" key="4">
    <source>
        <dbReference type="SAM" id="MobiDB-lite"/>
    </source>
</evidence>
<dbReference type="PANTHER" id="PTHR24346">
    <property type="entry name" value="MAP/MICROTUBULE AFFINITY-REGULATING KINASE"/>
    <property type="match status" value="1"/>
</dbReference>
<dbReference type="InterPro" id="IPR011009">
    <property type="entry name" value="Kinase-like_dom_sf"/>
</dbReference>
<dbReference type="AlphaFoldDB" id="A0A0M9FZC4"/>
<dbReference type="PANTHER" id="PTHR24346:SF30">
    <property type="entry name" value="MATERNAL EMBRYONIC LEUCINE ZIPPER KINASE"/>
    <property type="match status" value="1"/>
</dbReference>
<dbReference type="SMART" id="SM00220">
    <property type="entry name" value="S_TKc"/>
    <property type="match status" value="1"/>
</dbReference>
<dbReference type="InterPro" id="IPR008984">
    <property type="entry name" value="SMAD_FHA_dom_sf"/>
</dbReference>
<reference evidence="7 8" key="1">
    <citation type="submission" date="2015-07" db="EMBL/GenBank/DDBJ databases">
        <title>High-quality genome of monoxenous trypanosomatid Leptomonas pyrrhocoris.</title>
        <authorList>
            <person name="Flegontov P."/>
            <person name="Butenko A."/>
            <person name="Firsov S."/>
            <person name="Vlcek C."/>
            <person name="Logacheva M.D."/>
            <person name="Field M."/>
            <person name="Filatov D."/>
            <person name="Flegontova O."/>
            <person name="Gerasimov E."/>
            <person name="Jackson A.P."/>
            <person name="Kelly S."/>
            <person name="Opperdoes F."/>
            <person name="O'Reilly A."/>
            <person name="Votypka J."/>
            <person name="Yurchenko V."/>
            <person name="Lukes J."/>
        </authorList>
    </citation>
    <scope>NUCLEOTIDE SEQUENCE [LARGE SCALE GENOMIC DNA]</scope>
    <source>
        <strain evidence="7">H10</strain>
    </source>
</reference>
<dbReference type="OrthoDB" id="40902at2759"/>
<comment type="caution">
    <text evidence="7">The sequence shown here is derived from an EMBL/GenBank/DDBJ whole genome shotgun (WGS) entry which is preliminary data.</text>
</comment>
<gene>
    <name evidence="7" type="ORF">ABB37_05558</name>
</gene>
<dbReference type="InterPro" id="IPR000253">
    <property type="entry name" value="FHA_dom"/>
</dbReference>
<feature type="region of interest" description="Disordered" evidence="4">
    <location>
        <begin position="1"/>
        <end position="68"/>
    </location>
</feature>
<dbReference type="GO" id="GO:0005737">
    <property type="term" value="C:cytoplasm"/>
    <property type="evidence" value="ECO:0007669"/>
    <property type="project" value="TreeGrafter"/>
</dbReference>
<evidence type="ECO:0000256" key="3">
    <source>
        <dbReference type="PROSITE-ProRule" id="PRU10141"/>
    </source>
</evidence>
<dbReference type="Gene3D" id="2.60.200.20">
    <property type="match status" value="1"/>
</dbReference>
<dbReference type="Pfam" id="PF00069">
    <property type="entry name" value="Pkinase"/>
    <property type="match status" value="2"/>
</dbReference>
<feature type="domain" description="FHA" evidence="5">
    <location>
        <begin position="98"/>
        <end position="147"/>
    </location>
</feature>
<dbReference type="EMBL" id="LGTL01000011">
    <property type="protein sequence ID" value="KPA79019.1"/>
    <property type="molecule type" value="Genomic_DNA"/>
</dbReference>
<evidence type="ECO:0000313" key="8">
    <source>
        <dbReference type="Proteomes" id="UP000037923"/>
    </source>
</evidence>
<accession>A0A0M9FZC4</accession>
<dbReference type="PROSITE" id="PS50011">
    <property type="entry name" value="PROTEIN_KINASE_DOM"/>
    <property type="match status" value="1"/>
</dbReference>
<feature type="compositionally biased region" description="Polar residues" evidence="4">
    <location>
        <begin position="348"/>
        <end position="357"/>
    </location>
</feature>
<dbReference type="InterPro" id="IPR008271">
    <property type="entry name" value="Ser/Thr_kinase_AS"/>
</dbReference>
<dbReference type="SUPFAM" id="SSF49879">
    <property type="entry name" value="SMAD/FHA domain"/>
    <property type="match status" value="1"/>
</dbReference>
<evidence type="ECO:0000259" key="5">
    <source>
        <dbReference type="PROSITE" id="PS50006"/>
    </source>
</evidence>
<feature type="region of interest" description="Disordered" evidence="4">
    <location>
        <begin position="344"/>
        <end position="368"/>
    </location>
</feature>
<dbReference type="GeneID" id="26905848"/>
<dbReference type="RefSeq" id="XP_015657458.1">
    <property type="nucleotide sequence ID" value="XM_015803633.1"/>
</dbReference>